<dbReference type="AlphaFoldDB" id="A0A0P1KQG3"/>
<dbReference type="PANTHER" id="PTHR14742">
    <property type="entry name" value="RIBONUCLEASE P SUBUNIT P21"/>
    <property type="match status" value="1"/>
</dbReference>
<reference evidence="6" key="1">
    <citation type="submission" date="2015-10" db="EMBL/GenBank/DDBJ databases">
        <authorList>
            <person name="Devillers H."/>
        </authorList>
    </citation>
    <scope>NUCLEOTIDE SEQUENCE [LARGE SCALE GENOMIC DNA]</scope>
</reference>
<organism evidence="5 6">
    <name type="scientific">Lachancea quebecensis</name>
    <dbReference type="NCBI Taxonomy" id="1654605"/>
    <lineage>
        <taxon>Eukaryota</taxon>
        <taxon>Fungi</taxon>
        <taxon>Dikarya</taxon>
        <taxon>Ascomycota</taxon>
        <taxon>Saccharomycotina</taxon>
        <taxon>Saccharomycetes</taxon>
        <taxon>Saccharomycetales</taxon>
        <taxon>Saccharomycetaceae</taxon>
        <taxon>Lachancea</taxon>
    </lineage>
</organism>
<proteinExistence type="inferred from homology"/>
<evidence type="ECO:0000256" key="2">
    <source>
        <dbReference type="ARBA" id="ARBA00022723"/>
    </source>
</evidence>
<dbReference type="GO" id="GO:0046872">
    <property type="term" value="F:metal ion binding"/>
    <property type="evidence" value="ECO:0007669"/>
    <property type="project" value="UniProtKB-KW"/>
</dbReference>
<protein>
    <submittedName>
        <fullName evidence="5">LAQU0S04e03796g1_1</fullName>
    </submittedName>
</protein>
<gene>
    <name evidence="5" type="ORF">LAQU0_S04e03796g</name>
</gene>
<evidence type="ECO:0000313" key="6">
    <source>
        <dbReference type="Proteomes" id="UP000236544"/>
    </source>
</evidence>
<evidence type="ECO:0000313" key="5">
    <source>
        <dbReference type="EMBL" id="CUS21917.1"/>
    </source>
</evidence>
<dbReference type="Proteomes" id="UP000236544">
    <property type="component" value="Unassembled WGS sequence"/>
</dbReference>
<dbReference type="PANTHER" id="PTHR14742:SF0">
    <property type="entry name" value="RIBONUCLEASE P PROTEIN SUBUNIT P21"/>
    <property type="match status" value="1"/>
</dbReference>
<keyword evidence="6" id="KW-1185">Reference proteome</keyword>
<dbReference type="EMBL" id="LN890563">
    <property type="protein sequence ID" value="CUS21917.1"/>
    <property type="molecule type" value="Genomic_DNA"/>
</dbReference>
<keyword evidence="3" id="KW-0862">Zinc</keyword>
<sequence length="161" mass="18276">MADFNKFGRHLMAGKSKKAAKVDEHGTLIVAPPKTASNKEHLQRLNYLFHLSTFHTIANDQDENNALARMYAKNLDLIQKKTKSSLTPGLKRRLCKTCQRTLIPNKTMSPRVINESKRKKPVNRVLVLDCVCGRSKRFPIGKNPSYKAHAEKGSNLTFFQK</sequence>
<dbReference type="GO" id="GO:0008033">
    <property type="term" value="P:tRNA processing"/>
    <property type="evidence" value="ECO:0007669"/>
    <property type="project" value="UniProtKB-KW"/>
</dbReference>
<accession>A0A0P1KQG3</accession>
<dbReference type="Pfam" id="PF04032">
    <property type="entry name" value="Rpr2"/>
    <property type="match status" value="1"/>
</dbReference>
<keyword evidence="2" id="KW-0479">Metal-binding</keyword>
<dbReference type="OrthoDB" id="128536at2759"/>
<evidence type="ECO:0000256" key="3">
    <source>
        <dbReference type="ARBA" id="ARBA00022833"/>
    </source>
</evidence>
<dbReference type="InterPro" id="IPR007175">
    <property type="entry name" value="Rpr2/Snm1/Rpp21"/>
</dbReference>
<name>A0A0P1KQG3_9SACH</name>
<keyword evidence="1" id="KW-0819">tRNA processing</keyword>
<dbReference type="GO" id="GO:0005655">
    <property type="term" value="C:nucleolar ribonuclease P complex"/>
    <property type="evidence" value="ECO:0007669"/>
    <property type="project" value="TreeGrafter"/>
</dbReference>
<evidence type="ECO:0000256" key="1">
    <source>
        <dbReference type="ARBA" id="ARBA00022694"/>
    </source>
</evidence>
<evidence type="ECO:0000256" key="4">
    <source>
        <dbReference type="ARBA" id="ARBA00038402"/>
    </source>
</evidence>
<dbReference type="Gene3D" id="6.20.50.20">
    <property type="match status" value="1"/>
</dbReference>
<comment type="similarity">
    <text evidence="4">Belongs to the eukaryotic/archaeal RNase P protein component 4 family.</text>
</comment>